<evidence type="ECO:0000256" key="7">
    <source>
        <dbReference type="ARBA" id="ARBA00023004"/>
    </source>
</evidence>
<dbReference type="GO" id="GO:0042840">
    <property type="term" value="P:D-glucuronate catabolic process"/>
    <property type="evidence" value="ECO:0007669"/>
    <property type="project" value="TreeGrafter"/>
</dbReference>
<dbReference type="InterPro" id="IPR036237">
    <property type="entry name" value="Xyl_isomerase-like_sf"/>
</dbReference>
<comment type="caution">
    <text evidence="12">The sequence shown here is derived from an EMBL/GenBank/DDBJ whole genome shotgun (WGS) entry which is preliminary data.</text>
</comment>
<protein>
    <recommendedName>
        <fullName evidence="6 11">Mannonate dehydratase</fullName>
        <ecNumber evidence="5 11">4.2.1.8</ecNumber>
    </recommendedName>
    <alternativeName>
        <fullName evidence="10 11">D-mannonate hydro-lyase</fullName>
    </alternativeName>
</protein>
<organism evidence="12 13">
    <name type="scientific">Leucothrix pacifica</name>
    <dbReference type="NCBI Taxonomy" id="1247513"/>
    <lineage>
        <taxon>Bacteria</taxon>
        <taxon>Pseudomonadati</taxon>
        <taxon>Pseudomonadota</taxon>
        <taxon>Gammaproteobacteria</taxon>
        <taxon>Thiotrichales</taxon>
        <taxon>Thiotrichaceae</taxon>
        <taxon>Leucothrix</taxon>
    </lineage>
</organism>
<dbReference type="PANTHER" id="PTHR30387:SF2">
    <property type="entry name" value="MANNONATE DEHYDRATASE"/>
    <property type="match status" value="1"/>
</dbReference>
<evidence type="ECO:0000256" key="11">
    <source>
        <dbReference type="HAMAP-Rule" id="MF_00106"/>
    </source>
</evidence>
<dbReference type="Pfam" id="PF03786">
    <property type="entry name" value="UxuA"/>
    <property type="match status" value="1"/>
</dbReference>
<dbReference type="EC" id="4.2.1.8" evidence="5 11"/>
<dbReference type="Proteomes" id="UP000245539">
    <property type="component" value="Unassembled WGS sequence"/>
</dbReference>
<dbReference type="Gene3D" id="3.20.20.150">
    <property type="entry name" value="Divalent-metal-dependent TIM barrel enzymes"/>
    <property type="match status" value="1"/>
</dbReference>
<dbReference type="UniPathway" id="UPA00246"/>
<evidence type="ECO:0000256" key="1">
    <source>
        <dbReference type="ARBA" id="ARBA00001794"/>
    </source>
</evidence>
<dbReference type="AlphaFoldDB" id="A0A317CPF7"/>
<dbReference type="OrthoDB" id="9780250at2"/>
<comment type="cofactor">
    <cofactor evidence="11">
        <name>Fe(2+)</name>
        <dbReference type="ChEBI" id="CHEBI:29033"/>
    </cofactor>
    <cofactor evidence="11">
        <name>Mn(2+)</name>
        <dbReference type="ChEBI" id="CHEBI:29035"/>
    </cofactor>
</comment>
<evidence type="ECO:0000256" key="6">
    <source>
        <dbReference type="ARBA" id="ARBA00016339"/>
    </source>
</evidence>
<gene>
    <name evidence="11 12" type="primary">uxuA</name>
    <name evidence="12" type="ORF">DKW60_01085</name>
</gene>
<name>A0A317CPF7_9GAMM</name>
<keyword evidence="9 11" id="KW-0456">Lyase</keyword>
<dbReference type="NCBIfam" id="NF003027">
    <property type="entry name" value="PRK03906.1"/>
    <property type="match status" value="1"/>
</dbReference>
<evidence type="ECO:0000256" key="2">
    <source>
        <dbReference type="ARBA" id="ARBA00002713"/>
    </source>
</evidence>
<evidence type="ECO:0000256" key="3">
    <source>
        <dbReference type="ARBA" id="ARBA00004892"/>
    </source>
</evidence>
<dbReference type="SUPFAM" id="SSF51658">
    <property type="entry name" value="Xylose isomerase-like"/>
    <property type="match status" value="1"/>
</dbReference>
<evidence type="ECO:0000256" key="9">
    <source>
        <dbReference type="ARBA" id="ARBA00023239"/>
    </source>
</evidence>
<sequence>MRQTWRWFGKNDPISLENIRQAGSEGIVSALHGYSPGQVWPMEDILEHKKCIEAAGLTWDVCESIWMSDEIKLKGAGATEEVAAWKQTLENLGAAGVKTVCYNFMPVVDWTRTDLNHRLEGQGIALRFDMIDFVAYDVFVLKRESAAQDYSAETLALAEERLKSKSDEAIALLEKNIVAGLPGGAESHGAGEFAKRIARFDDVSDDDMRNNLVSFLEAVTPTAEAQGISLAIHPDDPPFPLFGLPRIVSTESDLDFLFSAVESPANGLTFCVGSFGARADNDLVKMAGKYADRIHFTHLRNVRRDSDGSFYEAEHLNGDLDMIAIIQALLAAEKDAKANERRSNDIFLRPDHGHLLVFEEGSQVNPGYSYLGRLKGMAELRGVVQAVERLTAA</sequence>
<dbReference type="GO" id="GO:0008927">
    <property type="term" value="F:mannonate dehydratase activity"/>
    <property type="evidence" value="ECO:0007669"/>
    <property type="project" value="UniProtKB-UniRule"/>
</dbReference>
<dbReference type="PIRSF" id="PIRSF016049">
    <property type="entry name" value="Man_dehyd"/>
    <property type="match status" value="1"/>
</dbReference>
<dbReference type="GO" id="GO:0030145">
    <property type="term" value="F:manganese ion binding"/>
    <property type="evidence" value="ECO:0007669"/>
    <property type="project" value="TreeGrafter"/>
</dbReference>
<dbReference type="EMBL" id="QGKM01000003">
    <property type="protein sequence ID" value="PWR00449.1"/>
    <property type="molecule type" value="Genomic_DNA"/>
</dbReference>
<dbReference type="RefSeq" id="WP_109835820.1">
    <property type="nucleotide sequence ID" value="NZ_QGKM01000003.1"/>
</dbReference>
<reference evidence="12 13" key="1">
    <citation type="submission" date="2018-05" db="EMBL/GenBank/DDBJ databases">
        <title>Leucothrix arctica sp. nov., isolated from Arctic seawater.</title>
        <authorList>
            <person name="Choi A."/>
            <person name="Baek K."/>
        </authorList>
    </citation>
    <scope>NUCLEOTIDE SEQUENCE [LARGE SCALE GENOMIC DNA]</scope>
    <source>
        <strain evidence="12 13">JCM 18388</strain>
    </source>
</reference>
<keyword evidence="7 11" id="KW-0408">Iron</keyword>
<evidence type="ECO:0000256" key="10">
    <source>
        <dbReference type="ARBA" id="ARBA00033474"/>
    </source>
</evidence>
<evidence type="ECO:0000313" key="12">
    <source>
        <dbReference type="EMBL" id="PWR00449.1"/>
    </source>
</evidence>
<evidence type="ECO:0000256" key="5">
    <source>
        <dbReference type="ARBA" id="ARBA00012927"/>
    </source>
</evidence>
<evidence type="ECO:0000256" key="8">
    <source>
        <dbReference type="ARBA" id="ARBA00023211"/>
    </source>
</evidence>
<evidence type="ECO:0000256" key="4">
    <source>
        <dbReference type="ARBA" id="ARBA00007389"/>
    </source>
</evidence>
<comment type="pathway">
    <text evidence="3 11">Carbohydrate metabolism; pentose and glucuronate interconversion.</text>
</comment>
<keyword evidence="8 11" id="KW-0464">Manganese</keyword>
<dbReference type="GO" id="GO:0008198">
    <property type="term" value="F:ferrous iron binding"/>
    <property type="evidence" value="ECO:0007669"/>
    <property type="project" value="TreeGrafter"/>
</dbReference>
<comment type="catalytic activity">
    <reaction evidence="1 11">
        <text>D-mannonate = 2-dehydro-3-deoxy-D-gluconate + H2O</text>
        <dbReference type="Rhea" id="RHEA:20097"/>
        <dbReference type="ChEBI" id="CHEBI:15377"/>
        <dbReference type="ChEBI" id="CHEBI:17767"/>
        <dbReference type="ChEBI" id="CHEBI:57990"/>
        <dbReference type="EC" id="4.2.1.8"/>
    </reaction>
</comment>
<dbReference type="HAMAP" id="MF_00106">
    <property type="entry name" value="UxuA"/>
    <property type="match status" value="1"/>
</dbReference>
<dbReference type="PANTHER" id="PTHR30387">
    <property type="entry name" value="MANNONATE DEHYDRATASE"/>
    <property type="match status" value="1"/>
</dbReference>
<keyword evidence="13" id="KW-1185">Reference proteome</keyword>
<comment type="similarity">
    <text evidence="4 11">Belongs to the mannonate dehydratase family.</text>
</comment>
<comment type="function">
    <text evidence="2 11">Catalyzes the dehydration of D-mannonate.</text>
</comment>
<proteinExistence type="inferred from homology"/>
<dbReference type="NCBIfam" id="TIGR00695">
    <property type="entry name" value="uxuA"/>
    <property type="match status" value="1"/>
</dbReference>
<evidence type="ECO:0000313" key="13">
    <source>
        <dbReference type="Proteomes" id="UP000245539"/>
    </source>
</evidence>
<dbReference type="InterPro" id="IPR004628">
    <property type="entry name" value="Man_deHydtase"/>
</dbReference>
<accession>A0A317CPF7</accession>